<evidence type="ECO:0000256" key="1">
    <source>
        <dbReference type="ARBA" id="ARBA00004651"/>
    </source>
</evidence>
<feature type="domain" description="Major facilitator superfamily (MFS) profile" evidence="8">
    <location>
        <begin position="37"/>
        <end position="491"/>
    </location>
</feature>
<accession>A0A286PGT4</accession>
<dbReference type="GO" id="GO:0046677">
    <property type="term" value="P:response to antibiotic"/>
    <property type="evidence" value="ECO:0007669"/>
    <property type="project" value="UniProtKB-KW"/>
</dbReference>
<feature type="transmembrane region" description="Helical" evidence="7">
    <location>
        <begin position="32"/>
        <end position="50"/>
    </location>
</feature>
<feature type="transmembrane region" description="Helical" evidence="7">
    <location>
        <begin position="75"/>
        <end position="95"/>
    </location>
</feature>
<feature type="transmembrane region" description="Helical" evidence="7">
    <location>
        <begin position="192"/>
        <end position="215"/>
    </location>
</feature>
<feature type="transmembrane region" description="Helical" evidence="7">
    <location>
        <begin position="253"/>
        <end position="273"/>
    </location>
</feature>
<dbReference type="PRINTS" id="PR01036">
    <property type="entry name" value="TCRTETB"/>
</dbReference>
<dbReference type="GO" id="GO:0005886">
    <property type="term" value="C:plasma membrane"/>
    <property type="evidence" value="ECO:0007669"/>
    <property type="project" value="UniProtKB-SubCell"/>
</dbReference>
<keyword evidence="5 7" id="KW-0472">Membrane</keyword>
<evidence type="ECO:0000256" key="6">
    <source>
        <dbReference type="ARBA" id="ARBA00023251"/>
    </source>
</evidence>
<name>A0A286PGT4_STROL</name>
<feature type="transmembrane region" description="Helical" evidence="7">
    <location>
        <begin position="384"/>
        <end position="404"/>
    </location>
</feature>
<dbReference type="AlphaFoldDB" id="A0A286PGT4"/>
<dbReference type="InterPro" id="IPR011701">
    <property type="entry name" value="MFS"/>
</dbReference>
<dbReference type="EMBL" id="BDQI01000064">
    <property type="protein sequence ID" value="GAX58763.1"/>
    <property type="molecule type" value="Genomic_DNA"/>
</dbReference>
<dbReference type="Gene3D" id="1.20.1250.20">
    <property type="entry name" value="MFS general substrate transporter like domains"/>
    <property type="match status" value="1"/>
</dbReference>
<dbReference type="PANTHER" id="PTHR42718:SF9">
    <property type="entry name" value="MAJOR FACILITATOR SUPERFAMILY MULTIDRUG TRANSPORTER MFSC"/>
    <property type="match status" value="1"/>
</dbReference>
<dbReference type="SUPFAM" id="SSF103473">
    <property type="entry name" value="MFS general substrate transporter"/>
    <property type="match status" value="1"/>
</dbReference>
<feature type="transmembrane region" description="Helical" evidence="7">
    <location>
        <begin position="360"/>
        <end position="378"/>
    </location>
</feature>
<feature type="transmembrane region" description="Helical" evidence="7">
    <location>
        <begin position="294"/>
        <end position="314"/>
    </location>
</feature>
<feature type="transmembrane region" description="Helical" evidence="7">
    <location>
        <begin position="227"/>
        <end position="247"/>
    </location>
</feature>
<dbReference type="CDD" id="cd17321">
    <property type="entry name" value="MFS_MMR_MDR_like"/>
    <property type="match status" value="1"/>
</dbReference>
<dbReference type="InterPro" id="IPR036259">
    <property type="entry name" value="MFS_trans_sf"/>
</dbReference>
<feature type="transmembrane region" description="Helical" evidence="7">
    <location>
        <begin position="465"/>
        <end position="487"/>
    </location>
</feature>
<evidence type="ECO:0000313" key="9">
    <source>
        <dbReference type="EMBL" id="GAX58763.1"/>
    </source>
</evidence>
<feature type="transmembrane region" description="Helical" evidence="7">
    <location>
        <begin position="128"/>
        <end position="149"/>
    </location>
</feature>
<keyword evidence="10" id="KW-1185">Reference proteome</keyword>
<proteinExistence type="predicted"/>
<keyword evidence="2" id="KW-0813">Transport</keyword>
<dbReference type="InterPro" id="IPR020846">
    <property type="entry name" value="MFS_dom"/>
</dbReference>
<evidence type="ECO:0000256" key="7">
    <source>
        <dbReference type="SAM" id="Phobius"/>
    </source>
</evidence>
<evidence type="ECO:0000259" key="8">
    <source>
        <dbReference type="PROSITE" id="PS50850"/>
    </source>
</evidence>
<protein>
    <submittedName>
        <fullName evidence="9">MFS transporter</fullName>
    </submittedName>
</protein>
<feature type="transmembrane region" description="Helical" evidence="7">
    <location>
        <begin position="326"/>
        <end position="348"/>
    </location>
</feature>
<comment type="subcellular location">
    <subcellularLocation>
        <location evidence="1">Cell membrane</location>
        <topology evidence="1">Multi-pass membrane protein</topology>
    </subcellularLocation>
</comment>
<evidence type="ECO:0000256" key="3">
    <source>
        <dbReference type="ARBA" id="ARBA00022692"/>
    </source>
</evidence>
<comment type="caution">
    <text evidence="9">The sequence shown here is derived from an EMBL/GenBank/DDBJ whole genome shotgun (WGS) entry which is preliminary data.</text>
</comment>
<evidence type="ECO:0000256" key="4">
    <source>
        <dbReference type="ARBA" id="ARBA00022989"/>
    </source>
</evidence>
<dbReference type="STRING" id="1963.AQJ27_50640"/>
<organism evidence="9 10">
    <name type="scientific">Streptomyces olivochromogenes</name>
    <dbReference type="NCBI Taxonomy" id="1963"/>
    <lineage>
        <taxon>Bacteria</taxon>
        <taxon>Bacillati</taxon>
        <taxon>Actinomycetota</taxon>
        <taxon>Actinomycetes</taxon>
        <taxon>Kitasatosporales</taxon>
        <taxon>Streptomycetaceae</taxon>
        <taxon>Streptomyces</taxon>
    </lineage>
</organism>
<dbReference type="Pfam" id="PF07690">
    <property type="entry name" value="MFS_1"/>
    <property type="match status" value="1"/>
</dbReference>
<dbReference type="PANTHER" id="PTHR42718">
    <property type="entry name" value="MAJOR FACILITATOR SUPERFAMILY MULTIDRUG TRANSPORTER MFSC"/>
    <property type="match status" value="1"/>
</dbReference>
<feature type="transmembrane region" description="Helical" evidence="7">
    <location>
        <begin position="102"/>
        <end position="122"/>
    </location>
</feature>
<feature type="transmembrane region" description="Helical" evidence="7">
    <location>
        <begin position="416"/>
        <end position="445"/>
    </location>
</feature>
<keyword evidence="4 7" id="KW-1133">Transmembrane helix</keyword>
<reference evidence="10" key="1">
    <citation type="submission" date="2017-05" db="EMBL/GenBank/DDBJ databases">
        <title>Streptomyces olivochromogenes NBRC 3561 whole genome shotgun sequence.</title>
        <authorList>
            <person name="Dohra H."/>
            <person name="Kodani S."/>
        </authorList>
    </citation>
    <scope>NUCLEOTIDE SEQUENCE [LARGE SCALE GENOMIC DNA]</scope>
    <source>
        <strain evidence="10">NBRC 3561</strain>
    </source>
</reference>
<evidence type="ECO:0000256" key="5">
    <source>
        <dbReference type="ARBA" id="ARBA00023136"/>
    </source>
</evidence>
<sequence length="509" mass="51298">MPTGQSTEKGRAERGGPLPPSALLKAGTVSRLRVLAILVAVLLPSFMTALDNTAVNVALPQIQAELALSEADLKWVAAIYPLTLASLLLLGGHLADTVGRRATLSLGVALFTVASVGCSAAPSGMALIACRALQGAGAALILPASLAVLSHDLPPRARNAAFSATTAALASALACGPVVSGVMTQHLGWESVFAMNTPLGCASLLVGFLVPRPGLSPRAASTPSATLSLRVVALACCSLAALAYCLIEGPEQGFGSIPVATSVGIVAASAVGLSYELTSRRNTVLRLLFRQRPFVGGIITQLLWGLSVSGVYFFTSQFLQNGLGLAPTPAGLTFIPVALSLIVTTPFIARMARRWGDGRISAAGLLLVGLGLLMVALGSSGGSLVHIVPGLSAIGFGSALAVPLTTRALESSPDHLSGIAAGLFSAVREASGVVGIGLVGAIVSFVEHSAAAAGADDSDAFLSGYQSGLCLASALVGAGAPIALWALRHRRGTPEGERGASAFTSKPGP</sequence>
<dbReference type="GO" id="GO:0022857">
    <property type="term" value="F:transmembrane transporter activity"/>
    <property type="evidence" value="ECO:0007669"/>
    <property type="project" value="InterPro"/>
</dbReference>
<evidence type="ECO:0000313" key="10">
    <source>
        <dbReference type="Proteomes" id="UP000217446"/>
    </source>
</evidence>
<evidence type="ECO:0000256" key="2">
    <source>
        <dbReference type="ARBA" id="ARBA00022448"/>
    </source>
</evidence>
<dbReference type="Gene3D" id="1.20.1720.10">
    <property type="entry name" value="Multidrug resistance protein D"/>
    <property type="match status" value="1"/>
</dbReference>
<gene>
    <name evidence="9" type="ORF">SO3561_10338</name>
</gene>
<feature type="transmembrane region" description="Helical" evidence="7">
    <location>
        <begin position="161"/>
        <end position="180"/>
    </location>
</feature>
<dbReference type="Proteomes" id="UP000217446">
    <property type="component" value="Unassembled WGS sequence"/>
</dbReference>
<keyword evidence="6" id="KW-0046">Antibiotic resistance</keyword>
<keyword evidence="3 7" id="KW-0812">Transmembrane</keyword>
<dbReference type="PROSITE" id="PS50850">
    <property type="entry name" value="MFS"/>
    <property type="match status" value="1"/>
</dbReference>